<dbReference type="GO" id="GO:0000447">
    <property type="term" value="P:endonucleolytic cleavage in ITS1 to separate SSU-rRNA from 5.8S rRNA and LSU-rRNA from tricistronic rRNA transcript (SSU-rRNA, 5.8S rRNA, LSU-rRNA)"/>
    <property type="evidence" value="ECO:0000318"/>
    <property type="project" value="GO_Central"/>
</dbReference>
<comment type="subcellular location">
    <subcellularLocation>
        <location evidence="1 5">Nucleus</location>
    </subcellularLocation>
</comment>
<dbReference type="eggNOG" id="KOG1765">
    <property type="taxonomic scope" value="Eukaryota"/>
</dbReference>
<proteinExistence type="inferred from homology"/>
<evidence type="ECO:0000313" key="9">
    <source>
        <dbReference type="Proteomes" id="UP000006727"/>
    </source>
</evidence>
<dbReference type="GeneID" id="112280370"/>
<comment type="function">
    <text evidence="5">Involved in ribosomal large subunit assembly.</text>
</comment>
<dbReference type="AlphaFoldDB" id="A9TBA8"/>
<sequence length="358" mass="38952">MASEMEIETLPGAGGEHELDLGNLLVAHYRDPVTLSNGTAMSEAERDVEYVEQGRNLVQVLVDRLFNMPSTVDKTGRLVTLPKPSFQLPREKPLPKPRPMTKWEAFAQTKGIKKRKRSKLEFDEGKEEWRRRHGYKRVNDENDIPIIEAKAGDEPGEDPFLKLRESKKERVAKQDKNQLENLKRAAKQGGKGALPSTLQLAATSLAVTGGKQPGQKLSKNDLGDAAGLASTATASIGKFDKKLPGEKPAKKLGKHRKFLPVVDGQGKEKELITNVMKKVLAENDFSGLDVNKAVRAHNVEESGKPSKKVGGKKRAEGAFKKGGSRKGMAPSGKSGKKSSFGGKSGGKAGGKERKSSKR</sequence>
<dbReference type="RefSeq" id="XP_024371570.1">
    <property type="nucleotide sequence ID" value="XM_024515802.2"/>
</dbReference>
<protein>
    <recommendedName>
        <fullName evidence="5">Ribosome biogenesis regulatory protein</fullName>
    </recommendedName>
</protein>
<dbReference type="PANTHER" id="PTHR17602:SF4">
    <property type="entry name" value="RIBOSOME BIOGENESIS REGULATORY PROTEIN HOMOLOG"/>
    <property type="match status" value="1"/>
</dbReference>
<evidence type="ECO:0000313" key="7">
    <source>
        <dbReference type="EMBL" id="PNR58282.1"/>
    </source>
</evidence>
<dbReference type="STRING" id="3218.A9TBA8"/>
<dbReference type="HOGENOM" id="CLU_065163_0_0_1"/>
<accession>A9TBA8</accession>
<dbReference type="GO" id="GO:0042273">
    <property type="term" value="P:ribosomal large subunit biogenesis"/>
    <property type="evidence" value="ECO:0000318"/>
    <property type="project" value="GO_Central"/>
</dbReference>
<organism evidence="7">
    <name type="scientific">Physcomitrium patens</name>
    <name type="common">Spreading-leaved earth moss</name>
    <name type="synonym">Physcomitrella patens</name>
    <dbReference type="NCBI Taxonomy" id="3218"/>
    <lineage>
        <taxon>Eukaryota</taxon>
        <taxon>Viridiplantae</taxon>
        <taxon>Streptophyta</taxon>
        <taxon>Embryophyta</taxon>
        <taxon>Bryophyta</taxon>
        <taxon>Bryophytina</taxon>
        <taxon>Bryopsida</taxon>
        <taxon>Funariidae</taxon>
        <taxon>Funariales</taxon>
        <taxon>Funariaceae</taxon>
        <taxon>Physcomitrium</taxon>
    </lineage>
</organism>
<evidence type="ECO:0000256" key="4">
    <source>
        <dbReference type="ARBA" id="ARBA00023242"/>
    </source>
</evidence>
<dbReference type="GO" id="GO:0005730">
    <property type="term" value="C:nucleolus"/>
    <property type="evidence" value="ECO:0000318"/>
    <property type="project" value="GO_Central"/>
</dbReference>
<dbReference type="InterPro" id="IPR007023">
    <property type="entry name" value="Ribosom_reg"/>
</dbReference>
<evidence type="ECO:0000256" key="5">
    <source>
        <dbReference type="RuleBase" id="RU364132"/>
    </source>
</evidence>
<keyword evidence="3 5" id="KW-0690">Ribosome biogenesis</keyword>
<dbReference type="EMBL" id="ABEU02000003">
    <property type="protein sequence ID" value="PNR58282.1"/>
    <property type="molecule type" value="Genomic_DNA"/>
</dbReference>
<dbReference type="GO" id="GO:0030687">
    <property type="term" value="C:preribosome, large subunit precursor"/>
    <property type="evidence" value="ECO:0000318"/>
    <property type="project" value="GO_Central"/>
</dbReference>
<dbReference type="OrthoDB" id="28455at2759"/>
<dbReference type="PANTHER" id="PTHR17602">
    <property type="entry name" value="RIBOSOME BIOGENESIS REGULATORY PROTEIN"/>
    <property type="match status" value="1"/>
</dbReference>
<keyword evidence="9" id="KW-1185">Reference proteome</keyword>
<dbReference type="OMA" id="ACDKNRI"/>
<gene>
    <name evidence="8" type="primary">LOC112280370</name>
    <name evidence="7" type="ORF">PHYPA_005277</name>
</gene>
<evidence type="ECO:0000256" key="2">
    <source>
        <dbReference type="ARBA" id="ARBA00010077"/>
    </source>
</evidence>
<dbReference type="Proteomes" id="UP000006727">
    <property type="component" value="Chromosome 3"/>
</dbReference>
<name>A9TBA8_PHYPA</name>
<evidence type="ECO:0000256" key="3">
    <source>
        <dbReference type="ARBA" id="ARBA00022517"/>
    </source>
</evidence>
<dbReference type="Gramene" id="Pp3c3_32550V3.2">
    <property type="protein sequence ID" value="Pp3c3_32550V3.2"/>
    <property type="gene ID" value="Pp3c3_32550"/>
</dbReference>
<dbReference type="KEGG" id="ppp:112280370"/>
<keyword evidence="4 5" id="KW-0539">Nucleus</keyword>
<feature type="compositionally biased region" description="Low complexity" evidence="6">
    <location>
        <begin position="331"/>
        <end position="341"/>
    </location>
</feature>
<dbReference type="EnsemblPlants" id="Pp3c3_32550V3.2">
    <property type="protein sequence ID" value="Pp3c3_32550V3.2"/>
    <property type="gene ID" value="Pp3c3_32550"/>
</dbReference>
<dbReference type="FunCoup" id="A9TBA8">
    <property type="interactions" value="3865"/>
</dbReference>
<dbReference type="Pfam" id="PF04939">
    <property type="entry name" value="RRS1"/>
    <property type="match status" value="1"/>
</dbReference>
<reference evidence="8" key="3">
    <citation type="submission" date="2020-12" db="UniProtKB">
        <authorList>
            <consortium name="EnsemblPlants"/>
        </authorList>
    </citation>
    <scope>IDENTIFICATION</scope>
</reference>
<evidence type="ECO:0000256" key="1">
    <source>
        <dbReference type="ARBA" id="ARBA00004123"/>
    </source>
</evidence>
<dbReference type="EnsemblPlants" id="Pp3c3_32550V3.1">
    <property type="protein sequence ID" value="Pp3c3_32550V3.1"/>
    <property type="gene ID" value="Pp3c3_32550"/>
</dbReference>
<reference evidence="7 9" key="1">
    <citation type="journal article" date="2008" name="Science">
        <title>The Physcomitrella genome reveals evolutionary insights into the conquest of land by plants.</title>
        <authorList>
            <person name="Rensing S."/>
            <person name="Lang D."/>
            <person name="Zimmer A."/>
            <person name="Terry A."/>
            <person name="Salamov A."/>
            <person name="Shapiro H."/>
            <person name="Nishiyama T."/>
            <person name="Perroud P.-F."/>
            <person name="Lindquist E."/>
            <person name="Kamisugi Y."/>
            <person name="Tanahashi T."/>
            <person name="Sakakibara K."/>
            <person name="Fujita T."/>
            <person name="Oishi K."/>
            <person name="Shin-I T."/>
            <person name="Kuroki Y."/>
            <person name="Toyoda A."/>
            <person name="Suzuki Y."/>
            <person name="Hashimoto A."/>
            <person name="Yamaguchi K."/>
            <person name="Sugano A."/>
            <person name="Kohara Y."/>
            <person name="Fujiyama A."/>
            <person name="Anterola A."/>
            <person name="Aoki S."/>
            <person name="Ashton N."/>
            <person name="Barbazuk W.B."/>
            <person name="Barker E."/>
            <person name="Bennetzen J."/>
            <person name="Bezanilla M."/>
            <person name="Blankenship R."/>
            <person name="Cho S.H."/>
            <person name="Dutcher S."/>
            <person name="Estelle M."/>
            <person name="Fawcett J.A."/>
            <person name="Gundlach H."/>
            <person name="Hanada K."/>
            <person name="Heyl A."/>
            <person name="Hicks K.A."/>
            <person name="Hugh J."/>
            <person name="Lohr M."/>
            <person name="Mayer K."/>
            <person name="Melkozernov A."/>
            <person name="Murata T."/>
            <person name="Nelson D."/>
            <person name="Pils B."/>
            <person name="Prigge M."/>
            <person name="Reiss B."/>
            <person name="Renner T."/>
            <person name="Rombauts S."/>
            <person name="Rushton P."/>
            <person name="Sanderfoot A."/>
            <person name="Schween G."/>
            <person name="Shiu S.-H."/>
            <person name="Stueber K."/>
            <person name="Theodoulou F.L."/>
            <person name="Tu H."/>
            <person name="Van de Peer Y."/>
            <person name="Verrier P.J."/>
            <person name="Waters E."/>
            <person name="Wood A."/>
            <person name="Yang L."/>
            <person name="Cove D."/>
            <person name="Cuming A."/>
            <person name="Hasebe M."/>
            <person name="Lucas S."/>
            <person name="Mishler D.B."/>
            <person name="Reski R."/>
            <person name="Grigoriev I."/>
            <person name="Quatrano R.S."/>
            <person name="Boore J.L."/>
        </authorList>
    </citation>
    <scope>NUCLEOTIDE SEQUENCE [LARGE SCALE GENOMIC DNA]</scope>
    <source>
        <strain evidence="8 9">cv. Gransden 2004</strain>
    </source>
</reference>
<feature type="region of interest" description="Disordered" evidence="6">
    <location>
        <begin position="295"/>
        <end position="358"/>
    </location>
</feature>
<comment type="similarity">
    <text evidence="2 5">Belongs to the RRS1 family.</text>
</comment>
<dbReference type="PaxDb" id="3218-PP1S198_54V6.1"/>
<evidence type="ECO:0000313" key="8">
    <source>
        <dbReference type="EnsemblPlants" id="Pp3c3_32550V3.1"/>
    </source>
</evidence>
<dbReference type="Gramene" id="Pp3c3_32550V3.1">
    <property type="protein sequence ID" value="Pp3c3_32550V3.1"/>
    <property type="gene ID" value="Pp3c3_32550"/>
</dbReference>
<evidence type="ECO:0000256" key="6">
    <source>
        <dbReference type="SAM" id="MobiDB-lite"/>
    </source>
</evidence>
<feature type="compositionally biased region" description="Basic and acidic residues" evidence="6">
    <location>
        <begin position="349"/>
        <end position="358"/>
    </location>
</feature>
<reference evidence="7 9" key="2">
    <citation type="journal article" date="2018" name="Plant J.">
        <title>The Physcomitrella patens chromosome-scale assembly reveals moss genome structure and evolution.</title>
        <authorList>
            <person name="Lang D."/>
            <person name="Ullrich K.K."/>
            <person name="Murat F."/>
            <person name="Fuchs J."/>
            <person name="Jenkins J."/>
            <person name="Haas F.B."/>
            <person name="Piednoel M."/>
            <person name="Gundlach H."/>
            <person name="Van Bel M."/>
            <person name="Meyberg R."/>
            <person name="Vives C."/>
            <person name="Morata J."/>
            <person name="Symeonidi A."/>
            <person name="Hiss M."/>
            <person name="Muchero W."/>
            <person name="Kamisugi Y."/>
            <person name="Saleh O."/>
            <person name="Blanc G."/>
            <person name="Decker E.L."/>
            <person name="van Gessel N."/>
            <person name="Grimwood J."/>
            <person name="Hayes R.D."/>
            <person name="Graham S.W."/>
            <person name="Gunter L.E."/>
            <person name="McDaniel S.F."/>
            <person name="Hoernstein S.N.W."/>
            <person name="Larsson A."/>
            <person name="Li F.W."/>
            <person name="Perroud P.F."/>
            <person name="Phillips J."/>
            <person name="Ranjan P."/>
            <person name="Rokshar D.S."/>
            <person name="Rothfels C.J."/>
            <person name="Schneider L."/>
            <person name="Shu S."/>
            <person name="Stevenson D.W."/>
            <person name="Thummler F."/>
            <person name="Tillich M."/>
            <person name="Villarreal Aguilar J.C."/>
            <person name="Widiez T."/>
            <person name="Wong G.K."/>
            <person name="Wymore A."/>
            <person name="Zhang Y."/>
            <person name="Zimmer A.D."/>
            <person name="Quatrano R.S."/>
            <person name="Mayer K.F.X."/>
            <person name="Goodstein D."/>
            <person name="Casacuberta J.M."/>
            <person name="Vandepoele K."/>
            <person name="Reski R."/>
            <person name="Cuming A.C."/>
            <person name="Tuskan G.A."/>
            <person name="Maumus F."/>
            <person name="Salse J."/>
            <person name="Schmutz J."/>
            <person name="Rensing S.A."/>
        </authorList>
    </citation>
    <scope>NUCLEOTIDE SEQUENCE [LARGE SCALE GENOMIC DNA]</scope>
    <source>
        <strain evidence="8 9">cv. Gransden 2004</strain>
    </source>
</reference>